<gene>
    <name evidence="1" type="ORF">AB0D95_17380</name>
</gene>
<dbReference type="RefSeq" id="WP_166024555.1">
    <property type="nucleotide sequence ID" value="NZ_JBEZNA010000038.1"/>
</dbReference>
<dbReference type="Proteomes" id="UP001551584">
    <property type="component" value="Unassembled WGS sequence"/>
</dbReference>
<keyword evidence="2" id="KW-1185">Reference proteome</keyword>
<evidence type="ECO:0000313" key="2">
    <source>
        <dbReference type="Proteomes" id="UP001551584"/>
    </source>
</evidence>
<reference evidence="1 2" key="1">
    <citation type="submission" date="2024-06" db="EMBL/GenBank/DDBJ databases">
        <title>The Natural Products Discovery Center: Release of the First 8490 Sequenced Strains for Exploring Actinobacteria Biosynthetic Diversity.</title>
        <authorList>
            <person name="Kalkreuter E."/>
            <person name="Kautsar S.A."/>
            <person name="Yang D."/>
            <person name="Bader C.D."/>
            <person name="Teijaro C.N."/>
            <person name="Fluegel L."/>
            <person name="Davis C.M."/>
            <person name="Simpson J.R."/>
            <person name="Lauterbach L."/>
            <person name="Steele A.D."/>
            <person name="Gui C."/>
            <person name="Meng S."/>
            <person name="Li G."/>
            <person name="Viehrig K."/>
            <person name="Ye F."/>
            <person name="Su P."/>
            <person name="Kiefer A.F."/>
            <person name="Nichols A."/>
            <person name="Cepeda A.J."/>
            <person name="Yan W."/>
            <person name="Fan B."/>
            <person name="Jiang Y."/>
            <person name="Adhikari A."/>
            <person name="Zheng C.-J."/>
            <person name="Schuster L."/>
            <person name="Cowan T.M."/>
            <person name="Smanski M.J."/>
            <person name="Chevrette M.G."/>
            <person name="De Carvalho L.P.S."/>
            <person name="Shen B."/>
        </authorList>
    </citation>
    <scope>NUCLEOTIDE SEQUENCE [LARGE SCALE GENOMIC DNA]</scope>
    <source>
        <strain evidence="1 2">NPDC048117</strain>
    </source>
</reference>
<comment type="caution">
    <text evidence="1">The sequence shown here is derived from an EMBL/GenBank/DDBJ whole genome shotgun (WGS) entry which is preliminary data.</text>
</comment>
<sequence>MITAAADDGPWLDEQAGRLVRPYTVSNGRTRPTADLDLLTHVTAAGRPATGHPGPEHARALALARAPVTVAELAARLRLPVAVTKVVVSDLVEAGLVLAEAPSYQHAPTDPAVLRQVRDELRRRL</sequence>
<dbReference type="Pfam" id="PF05331">
    <property type="entry name" value="DUF742"/>
    <property type="match status" value="1"/>
</dbReference>
<evidence type="ECO:0000313" key="1">
    <source>
        <dbReference type="EMBL" id="MEU9579010.1"/>
    </source>
</evidence>
<dbReference type="PANTHER" id="PTHR36221">
    <property type="entry name" value="DUF742 DOMAIN-CONTAINING PROTEIN"/>
    <property type="match status" value="1"/>
</dbReference>
<dbReference type="EMBL" id="JBEZNA010000038">
    <property type="protein sequence ID" value="MEU9579010.1"/>
    <property type="molecule type" value="Genomic_DNA"/>
</dbReference>
<dbReference type="PANTHER" id="PTHR36221:SF1">
    <property type="entry name" value="DUF742 DOMAIN-CONTAINING PROTEIN"/>
    <property type="match status" value="1"/>
</dbReference>
<protein>
    <submittedName>
        <fullName evidence="1">DUF742 domain-containing protein</fullName>
    </submittedName>
</protein>
<proteinExistence type="predicted"/>
<dbReference type="InterPro" id="IPR007995">
    <property type="entry name" value="DUF742"/>
</dbReference>
<name>A0ABV3ES22_9ACTN</name>
<accession>A0ABV3ES22</accession>
<organism evidence="1 2">
    <name type="scientific">Streptomyces chilikensis</name>
    <dbReference type="NCBI Taxonomy" id="1194079"/>
    <lineage>
        <taxon>Bacteria</taxon>
        <taxon>Bacillati</taxon>
        <taxon>Actinomycetota</taxon>
        <taxon>Actinomycetes</taxon>
        <taxon>Kitasatosporales</taxon>
        <taxon>Streptomycetaceae</taxon>
        <taxon>Streptomyces</taxon>
    </lineage>
</organism>